<feature type="active site" description="Cysteine persulfide intermediate" evidence="1">
    <location>
        <position position="108"/>
    </location>
</feature>
<sequence length="257" mass="28665">MDGIKTYPIIKFNGQEQIKVFDDVIIEFSLTMMLHNRAFVTMQCTPQALEELVVGFLYAEGVIKSTDDIKSLTVNLERGKAYVELLQDQQFDYIGQYLSAKKTVTTACGQARTIAYQVMDTPPTHTVIQNQSVHMEQIQTLMKSFSKKSIRFNQTGGVHSCALCDTEKILLFQEDIGRHNALDKIIGKSMLDKMALHDKMVLTTGRLTSEIVMKVAKAAIPILVSRSAPTNVAIDTAQASGIVLIGFARGHRMNRYT</sequence>
<accession>A0A8J8SG49</accession>
<dbReference type="NCBIfam" id="TIGR00129">
    <property type="entry name" value="fdhD_narQ"/>
    <property type="match status" value="1"/>
</dbReference>
<dbReference type="InterPro" id="IPR003786">
    <property type="entry name" value="FdhD"/>
</dbReference>
<proteinExistence type="inferred from homology"/>
<feature type="binding site" evidence="1">
    <location>
        <begin position="247"/>
        <end position="252"/>
    </location>
    <ligand>
        <name>Mo-bis(molybdopterin guanine dinucleotide)</name>
        <dbReference type="ChEBI" id="CHEBI:60539"/>
    </ligand>
</feature>
<comment type="subcellular location">
    <subcellularLocation>
        <location evidence="1">Cytoplasm</location>
    </subcellularLocation>
</comment>
<dbReference type="PANTHER" id="PTHR30592">
    <property type="entry name" value="FORMATE DEHYDROGENASE"/>
    <property type="match status" value="1"/>
</dbReference>
<organism evidence="2 3">
    <name type="scientific">Vallitalea pronyensis</name>
    <dbReference type="NCBI Taxonomy" id="1348613"/>
    <lineage>
        <taxon>Bacteria</taxon>
        <taxon>Bacillati</taxon>
        <taxon>Bacillota</taxon>
        <taxon>Clostridia</taxon>
        <taxon>Lachnospirales</taxon>
        <taxon>Vallitaleaceae</taxon>
        <taxon>Vallitalea</taxon>
    </lineage>
</organism>
<dbReference type="GO" id="GO:0016783">
    <property type="term" value="F:sulfurtransferase activity"/>
    <property type="evidence" value="ECO:0007669"/>
    <property type="project" value="InterPro"/>
</dbReference>
<dbReference type="InterPro" id="IPR016193">
    <property type="entry name" value="Cytidine_deaminase-like"/>
</dbReference>
<dbReference type="GO" id="GO:0097163">
    <property type="term" value="F:sulfur carrier activity"/>
    <property type="evidence" value="ECO:0007669"/>
    <property type="project" value="UniProtKB-UniRule"/>
</dbReference>
<reference evidence="2" key="1">
    <citation type="submission" date="2020-07" db="EMBL/GenBank/DDBJ databases">
        <title>Vallitalea pronyensis genome.</title>
        <authorList>
            <person name="Postec A."/>
        </authorList>
    </citation>
    <scope>NUCLEOTIDE SEQUENCE</scope>
    <source>
        <strain evidence="2">FatNI3</strain>
    </source>
</reference>
<name>A0A8J8SG49_9FIRM</name>
<dbReference type="RefSeq" id="WP_212697492.1">
    <property type="nucleotide sequence ID" value="NZ_CP058649.1"/>
</dbReference>
<dbReference type="KEGG" id="vpy:HZI73_06745"/>
<dbReference type="AlphaFoldDB" id="A0A8J8SG49"/>
<comment type="function">
    <text evidence="1">Required for formate dehydrogenase (FDH) activity. Acts as a sulfur carrier protein that transfers sulfur from IscS to the molybdenum cofactor prior to its insertion into FDH.</text>
</comment>
<protein>
    <recommendedName>
        <fullName evidence="1">Sulfur carrier protein FdhD</fullName>
    </recommendedName>
</protein>
<evidence type="ECO:0000256" key="1">
    <source>
        <dbReference type="HAMAP-Rule" id="MF_00187"/>
    </source>
</evidence>
<dbReference type="HAMAP" id="MF_00187">
    <property type="entry name" value="FdhD"/>
    <property type="match status" value="1"/>
</dbReference>
<dbReference type="GO" id="GO:0005737">
    <property type="term" value="C:cytoplasm"/>
    <property type="evidence" value="ECO:0007669"/>
    <property type="project" value="UniProtKB-SubCell"/>
</dbReference>
<dbReference type="Pfam" id="PF02634">
    <property type="entry name" value="FdhD-NarQ"/>
    <property type="match status" value="1"/>
</dbReference>
<dbReference type="PIRSF" id="PIRSF015626">
    <property type="entry name" value="FdhD"/>
    <property type="match status" value="1"/>
</dbReference>
<keyword evidence="1" id="KW-0501">Molybdenum cofactor biosynthesis</keyword>
<dbReference type="PANTHER" id="PTHR30592:SF4">
    <property type="entry name" value="SULFUR CARRIER PROTEIN FDHD"/>
    <property type="match status" value="1"/>
</dbReference>
<dbReference type="EMBL" id="CP058649">
    <property type="protein sequence ID" value="QUI22017.1"/>
    <property type="molecule type" value="Genomic_DNA"/>
</dbReference>
<dbReference type="Gene3D" id="3.10.20.10">
    <property type="match status" value="1"/>
</dbReference>
<keyword evidence="3" id="KW-1185">Reference proteome</keyword>
<dbReference type="Gene3D" id="3.40.140.10">
    <property type="entry name" value="Cytidine Deaminase, domain 2"/>
    <property type="match status" value="1"/>
</dbReference>
<keyword evidence="1" id="KW-0963">Cytoplasm</keyword>
<dbReference type="Proteomes" id="UP000683246">
    <property type="component" value="Chromosome"/>
</dbReference>
<dbReference type="SUPFAM" id="SSF53927">
    <property type="entry name" value="Cytidine deaminase-like"/>
    <property type="match status" value="1"/>
</dbReference>
<evidence type="ECO:0000313" key="3">
    <source>
        <dbReference type="Proteomes" id="UP000683246"/>
    </source>
</evidence>
<comment type="similarity">
    <text evidence="1">Belongs to the FdhD family.</text>
</comment>
<evidence type="ECO:0000313" key="2">
    <source>
        <dbReference type="EMBL" id="QUI22017.1"/>
    </source>
</evidence>
<dbReference type="GO" id="GO:0006777">
    <property type="term" value="P:Mo-molybdopterin cofactor biosynthetic process"/>
    <property type="evidence" value="ECO:0007669"/>
    <property type="project" value="UniProtKB-UniRule"/>
</dbReference>
<gene>
    <name evidence="1 2" type="primary">fdhD</name>
    <name evidence="2" type="ORF">HZI73_06745</name>
</gene>